<dbReference type="Proteomes" id="UP000182360">
    <property type="component" value="Unassembled WGS sequence"/>
</dbReference>
<dbReference type="RefSeq" id="WP_074643865.1">
    <property type="nucleotide sequence ID" value="NZ_FOFU01000005.1"/>
</dbReference>
<gene>
    <name evidence="1" type="ORF">SAMN04487977_105121</name>
</gene>
<organism evidence="1 2">
    <name type="scientific">Treponema bryantii</name>
    <dbReference type="NCBI Taxonomy" id="163"/>
    <lineage>
        <taxon>Bacteria</taxon>
        <taxon>Pseudomonadati</taxon>
        <taxon>Spirochaetota</taxon>
        <taxon>Spirochaetia</taxon>
        <taxon>Spirochaetales</taxon>
        <taxon>Treponemataceae</taxon>
        <taxon>Treponema</taxon>
    </lineage>
</organism>
<evidence type="ECO:0000313" key="1">
    <source>
        <dbReference type="EMBL" id="SEQ52991.1"/>
    </source>
</evidence>
<accession>A0A1H9GSD6</accession>
<name>A0A1H9GSD6_9SPIR</name>
<dbReference type="AlphaFoldDB" id="A0A1H9GSD6"/>
<dbReference type="EMBL" id="FOFU01000005">
    <property type="protein sequence ID" value="SEQ52991.1"/>
    <property type="molecule type" value="Genomic_DNA"/>
</dbReference>
<protein>
    <submittedName>
        <fullName evidence="1">Peptidase family S41</fullName>
    </submittedName>
</protein>
<dbReference type="InterPro" id="IPR029045">
    <property type="entry name" value="ClpP/crotonase-like_dom_sf"/>
</dbReference>
<dbReference type="OrthoDB" id="5480566at2"/>
<sequence>MKKRHLFWIIPCGIILLAFLVALIGHIASPVPSKKYVAKYKERKTITEKEFEEDLEYLKYYFTYSYCGYAELVEAGFDIDALIADIKKDCDKNKHGSTYDASDVRANIAKRVLQHHCIDDNHFAVCGESKLPNSLYFTDIYVKPLETGDEKKYIVVKNERDPFPEKVLKRMNKYVPADIQPGQFYTGPESMLYEWFDGKEKIYRVGTLSRQNVKNIQIMIDGKRVTAPVVSNNSLERAGKMQGMRETKDTLYISLVDFMFGQSSKVINEEEFDILCKNARIKSRGKKQIIIDLRSNPGGYSYRAAMLYSYLFYNQQDEIPHNLIEYICQITDDGEYISMCPTYGKKFLYWKIKDFPNKIKALKFHKKAKQAKTYFERYNEKTEKRFNRQFFKASIKELFIPYSKPIKLYMPDPKLSELPAPDFSGDIYVLTDKYSASCSEYSIATLRNLAANSKVTIHHIGENTRGAVFFIDVNSFIMPNSGAWISLPTGRVYSDAFDHPTFHGEGYGWFPEYWVTHYNLLNTLCNLIDDPELETALQGLEKWQLQ</sequence>
<reference evidence="1 2" key="1">
    <citation type="submission" date="2016-10" db="EMBL/GenBank/DDBJ databases">
        <authorList>
            <person name="de Groot N.N."/>
        </authorList>
    </citation>
    <scope>NUCLEOTIDE SEQUENCE [LARGE SCALE GENOMIC DNA]</scope>
    <source>
        <strain evidence="1 2">B25</strain>
    </source>
</reference>
<evidence type="ECO:0000313" key="2">
    <source>
        <dbReference type="Proteomes" id="UP000182360"/>
    </source>
</evidence>
<dbReference type="Gene3D" id="3.90.226.10">
    <property type="entry name" value="2-enoyl-CoA Hydratase, Chain A, domain 1"/>
    <property type="match status" value="1"/>
</dbReference>
<dbReference type="SUPFAM" id="SSF52096">
    <property type="entry name" value="ClpP/crotonase"/>
    <property type="match status" value="1"/>
</dbReference>
<proteinExistence type="predicted"/>
<keyword evidence="2" id="KW-1185">Reference proteome</keyword>